<gene>
    <name evidence="1" type="ORF">T07_2963</name>
</gene>
<dbReference type="AlphaFoldDB" id="A0A0V0SLS9"/>
<evidence type="ECO:0000313" key="2">
    <source>
        <dbReference type="Proteomes" id="UP000054630"/>
    </source>
</evidence>
<proteinExistence type="predicted"/>
<keyword evidence="2" id="KW-1185">Reference proteome</keyword>
<dbReference type="OrthoDB" id="10572724at2759"/>
<sequence length="113" mass="12844">MVDHSVFYYTTVIYNFQLCETISIAPHLKWFKDYCAQKKLSQDISCVRVSLAVKMEIATFSKFCNLFHKKVFAVVISASAAMTFTSDKFPKYSGVPDKKIGTPHGEEVIKSFD</sequence>
<dbReference type="EMBL" id="JYDL01000002">
    <property type="protein sequence ID" value="KRX27714.1"/>
    <property type="molecule type" value="Genomic_DNA"/>
</dbReference>
<reference evidence="1 2" key="1">
    <citation type="submission" date="2015-01" db="EMBL/GenBank/DDBJ databases">
        <title>Evolution of Trichinella species and genotypes.</title>
        <authorList>
            <person name="Korhonen P.K."/>
            <person name="Edoardo P."/>
            <person name="Giuseppe L.R."/>
            <person name="Gasser R.B."/>
        </authorList>
    </citation>
    <scope>NUCLEOTIDE SEQUENCE [LARGE SCALE GENOMIC DNA]</scope>
    <source>
        <strain evidence="1">ISS37</strain>
    </source>
</reference>
<organism evidence="1 2">
    <name type="scientific">Trichinella nelsoni</name>
    <dbReference type="NCBI Taxonomy" id="6336"/>
    <lineage>
        <taxon>Eukaryota</taxon>
        <taxon>Metazoa</taxon>
        <taxon>Ecdysozoa</taxon>
        <taxon>Nematoda</taxon>
        <taxon>Enoplea</taxon>
        <taxon>Dorylaimia</taxon>
        <taxon>Trichinellida</taxon>
        <taxon>Trichinellidae</taxon>
        <taxon>Trichinella</taxon>
    </lineage>
</organism>
<protein>
    <submittedName>
        <fullName evidence="1">Uncharacterized protein</fullName>
    </submittedName>
</protein>
<accession>A0A0V0SLS9</accession>
<name>A0A0V0SLS9_9BILA</name>
<comment type="caution">
    <text evidence="1">The sequence shown here is derived from an EMBL/GenBank/DDBJ whole genome shotgun (WGS) entry which is preliminary data.</text>
</comment>
<dbReference type="Proteomes" id="UP000054630">
    <property type="component" value="Unassembled WGS sequence"/>
</dbReference>
<evidence type="ECO:0000313" key="1">
    <source>
        <dbReference type="EMBL" id="KRX27714.1"/>
    </source>
</evidence>